<keyword evidence="1" id="KW-0472">Membrane</keyword>
<evidence type="ECO:0000313" key="2">
    <source>
        <dbReference type="EMBL" id="HDD43356.1"/>
    </source>
</evidence>
<protein>
    <recommendedName>
        <fullName evidence="3">DUF304 domain-containing protein</fullName>
    </recommendedName>
</protein>
<accession>A0A7C0U1B6</accession>
<name>A0A7C0U1B6_DESA2</name>
<gene>
    <name evidence="2" type="ORF">ENG63_00640</name>
</gene>
<evidence type="ECO:0000256" key="1">
    <source>
        <dbReference type="SAM" id="Phobius"/>
    </source>
</evidence>
<dbReference type="AlphaFoldDB" id="A0A7C0U1B6"/>
<sequence length="158" mass="18023">MSQTISSDDVKVYKPNYKFTIIAYAGIMGFLTVVTVAKCGFIIGPIIGYLVIFVVLAYIELFVFARAVEFHKQEMRIYTGLGYIFGLPPKKVRYDQITAIKENISVKAKFSNLTIKTKDKIYTIFIRGIENYDEMKKDLLSRKPSSVEIKIIHYGSRG</sequence>
<keyword evidence="1" id="KW-1133">Transmembrane helix</keyword>
<keyword evidence="1" id="KW-0812">Transmembrane</keyword>
<reference evidence="2" key="1">
    <citation type="journal article" date="2020" name="mSystems">
        <title>Genome- and Community-Level Interaction Insights into Carbon Utilization and Element Cycling Functions of Hydrothermarchaeota in Hydrothermal Sediment.</title>
        <authorList>
            <person name="Zhou Z."/>
            <person name="Liu Y."/>
            <person name="Xu W."/>
            <person name="Pan J."/>
            <person name="Luo Z.H."/>
            <person name="Li M."/>
        </authorList>
    </citation>
    <scope>NUCLEOTIDE SEQUENCE [LARGE SCALE GENOMIC DNA]</scope>
    <source>
        <strain evidence="2">HyVt-233</strain>
    </source>
</reference>
<organism evidence="2">
    <name type="scientific">Desulfofervidus auxilii</name>
    <dbReference type="NCBI Taxonomy" id="1621989"/>
    <lineage>
        <taxon>Bacteria</taxon>
        <taxon>Pseudomonadati</taxon>
        <taxon>Thermodesulfobacteriota</taxon>
        <taxon>Candidatus Desulfofervidia</taxon>
        <taxon>Candidatus Desulfofervidales</taxon>
        <taxon>Candidatus Desulfofervidaceae</taxon>
        <taxon>Candidatus Desulfofervidus</taxon>
    </lineage>
</organism>
<comment type="caution">
    <text evidence="2">The sequence shown here is derived from an EMBL/GenBank/DDBJ whole genome shotgun (WGS) entry which is preliminary data.</text>
</comment>
<dbReference type="Proteomes" id="UP000886289">
    <property type="component" value="Unassembled WGS sequence"/>
</dbReference>
<dbReference type="EMBL" id="DRBS01000026">
    <property type="protein sequence ID" value="HDD43356.1"/>
    <property type="molecule type" value="Genomic_DNA"/>
</dbReference>
<feature type="transmembrane region" description="Helical" evidence="1">
    <location>
        <begin position="49"/>
        <end position="68"/>
    </location>
</feature>
<proteinExistence type="predicted"/>
<feature type="transmembrane region" description="Helical" evidence="1">
    <location>
        <begin position="21"/>
        <end position="43"/>
    </location>
</feature>
<evidence type="ECO:0008006" key="3">
    <source>
        <dbReference type="Google" id="ProtNLM"/>
    </source>
</evidence>